<keyword evidence="1" id="KW-0472">Membrane</keyword>
<keyword evidence="3" id="KW-1185">Reference proteome</keyword>
<dbReference type="EMBL" id="LXQA010267012">
    <property type="protein sequence ID" value="MCI39404.1"/>
    <property type="molecule type" value="Genomic_DNA"/>
</dbReference>
<feature type="non-terminal residue" evidence="2">
    <location>
        <position position="1"/>
    </location>
</feature>
<dbReference type="Proteomes" id="UP000265520">
    <property type="component" value="Unassembled WGS sequence"/>
</dbReference>
<reference evidence="2 3" key="1">
    <citation type="journal article" date="2018" name="Front. Plant Sci.">
        <title>Red Clover (Trifolium pratense) and Zigzag Clover (T. medium) - A Picture of Genomic Similarities and Differences.</title>
        <authorList>
            <person name="Dluhosova J."/>
            <person name="Istvanek J."/>
            <person name="Nedelnik J."/>
            <person name="Repkova J."/>
        </authorList>
    </citation>
    <scope>NUCLEOTIDE SEQUENCE [LARGE SCALE GENOMIC DNA]</scope>
    <source>
        <strain evidence="3">cv. 10/8</strain>
        <tissue evidence="2">Leaf</tissue>
    </source>
</reference>
<accession>A0A392RTL4</accession>
<evidence type="ECO:0000313" key="3">
    <source>
        <dbReference type="Proteomes" id="UP000265520"/>
    </source>
</evidence>
<feature type="non-terminal residue" evidence="2">
    <location>
        <position position="72"/>
    </location>
</feature>
<dbReference type="AlphaFoldDB" id="A0A392RTL4"/>
<feature type="transmembrane region" description="Helical" evidence="1">
    <location>
        <begin position="26"/>
        <end position="50"/>
    </location>
</feature>
<keyword evidence="1" id="KW-1133">Transmembrane helix</keyword>
<keyword evidence="1" id="KW-0812">Transmembrane</keyword>
<evidence type="ECO:0000256" key="1">
    <source>
        <dbReference type="SAM" id="Phobius"/>
    </source>
</evidence>
<name>A0A392RTL4_9FABA</name>
<protein>
    <submittedName>
        <fullName evidence="2">Uncharacterized protein</fullName>
    </submittedName>
</protein>
<proteinExistence type="predicted"/>
<sequence length="72" mass="7719">INPMNVNGAAEEAAEEYASEDPDRFLAYWLVVALTFDLSTGVFIAGCGVLTTYQSAFHPNCGVFPPPPPSQL</sequence>
<organism evidence="2 3">
    <name type="scientific">Trifolium medium</name>
    <dbReference type="NCBI Taxonomy" id="97028"/>
    <lineage>
        <taxon>Eukaryota</taxon>
        <taxon>Viridiplantae</taxon>
        <taxon>Streptophyta</taxon>
        <taxon>Embryophyta</taxon>
        <taxon>Tracheophyta</taxon>
        <taxon>Spermatophyta</taxon>
        <taxon>Magnoliopsida</taxon>
        <taxon>eudicotyledons</taxon>
        <taxon>Gunneridae</taxon>
        <taxon>Pentapetalae</taxon>
        <taxon>rosids</taxon>
        <taxon>fabids</taxon>
        <taxon>Fabales</taxon>
        <taxon>Fabaceae</taxon>
        <taxon>Papilionoideae</taxon>
        <taxon>50 kb inversion clade</taxon>
        <taxon>NPAAA clade</taxon>
        <taxon>Hologalegina</taxon>
        <taxon>IRL clade</taxon>
        <taxon>Trifolieae</taxon>
        <taxon>Trifolium</taxon>
    </lineage>
</organism>
<evidence type="ECO:0000313" key="2">
    <source>
        <dbReference type="EMBL" id="MCI39404.1"/>
    </source>
</evidence>
<comment type="caution">
    <text evidence="2">The sequence shown here is derived from an EMBL/GenBank/DDBJ whole genome shotgun (WGS) entry which is preliminary data.</text>
</comment>